<comment type="caution">
    <text evidence="12">The sequence shown here is derived from an EMBL/GenBank/DDBJ whole genome shotgun (WGS) entry which is preliminary data.</text>
</comment>
<dbReference type="AlphaFoldDB" id="A0A2W1JND4"/>
<dbReference type="CDD" id="cd09278">
    <property type="entry name" value="RNase_HI_prokaryote_like"/>
    <property type="match status" value="1"/>
</dbReference>
<keyword evidence="9 10" id="KW-0460">Magnesium</keyword>
<feature type="binding site" evidence="10">
    <location>
        <position position="137"/>
    </location>
    <ligand>
        <name>Mg(2+)</name>
        <dbReference type="ChEBI" id="CHEBI:18420"/>
        <label>2</label>
    </ligand>
</feature>
<dbReference type="PROSITE" id="PS50879">
    <property type="entry name" value="RNASE_H_1"/>
    <property type="match status" value="1"/>
</dbReference>
<dbReference type="Gene3D" id="3.30.420.10">
    <property type="entry name" value="Ribonuclease H-like superfamily/Ribonuclease H"/>
    <property type="match status" value="1"/>
</dbReference>
<dbReference type="Pfam" id="PF00075">
    <property type="entry name" value="RNase_H"/>
    <property type="match status" value="1"/>
</dbReference>
<evidence type="ECO:0000256" key="1">
    <source>
        <dbReference type="ARBA" id="ARBA00000077"/>
    </source>
</evidence>
<comment type="function">
    <text evidence="10">Endonuclease that specifically degrades the RNA of RNA-DNA hybrids.</text>
</comment>
<dbReference type="Proteomes" id="UP000248857">
    <property type="component" value="Unassembled WGS sequence"/>
</dbReference>
<keyword evidence="8 10" id="KW-0378">Hydrolase</keyword>
<dbReference type="GO" id="GO:0043137">
    <property type="term" value="P:DNA replication, removal of RNA primer"/>
    <property type="evidence" value="ECO:0007669"/>
    <property type="project" value="TreeGrafter"/>
</dbReference>
<protein>
    <recommendedName>
        <fullName evidence="4 10">Ribonuclease H</fullName>
        <shortName evidence="10">RNase H</shortName>
        <ecNumber evidence="4 10">3.1.26.4</ecNumber>
    </recommendedName>
</protein>
<evidence type="ECO:0000256" key="6">
    <source>
        <dbReference type="ARBA" id="ARBA00022723"/>
    </source>
</evidence>
<dbReference type="InterPro" id="IPR002156">
    <property type="entry name" value="RNaseH_domain"/>
</dbReference>
<dbReference type="HAMAP" id="MF_00042">
    <property type="entry name" value="RNase_H"/>
    <property type="match status" value="1"/>
</dbReference>
<sequence length="261" mass="28513">MPSVKSIYTDGACSGNPGPGGWGVVVYFDDGTCQELGGAAAETTNNRMELQAAIASLEYLRTLSPSGTIPLYTDSEYVKKGVTQWVAGWKRKGWKTAKGSPVLNQDLWKILDQLNSDAIEWRYVKGHSGDIGNDRCDEIARGFSVGNPPGLCSGGTSSESARTESATVTTTVVAQTAGFQPPSSEQQMQTLNRSLQVLRLADEIATQGYLISIEELAALLSLSVAEIQQQTQPWTWRNWLICPNSDQEDLWQLTRADHQLR</sequence>
<comment type="catalytic activity">
    <reaction evidence="1 10">
        <text>Endonucleolytic cleavage to 5'-phosphomonoester.</text>
        <dbReference type="EC" id="3.1.26.4"/>
    </reaction>
</comment>
<keyword evidence="7 10" id="KW-0255">Endonuclease</keyword>
<reference evidence="12 13" key="1">
    <citation type="journal article" date="2018" name="Sci. Rep.">
        <title>A novel species of the marine cyanobacterium Acaryochloris with a unique pigment content and lifestyle.</title>
        <authorList>
            <person name="Partensky F."/>
            <person name="Six C."/>
            <person name="Ratin M."/>
            <person name="Garczarek L."/>
            <person name="Vaulot D."/>
            <person name="Probert I."/>
            <person name="Calteau A."/>
            <person name="Gourvil P."/>
            <person name="Marie D."/>
            <person name="Grebert T."/>
            <person name="Bouchier C."/>
            <person name="Le Panse S."/>
            <person name="Gachenot M."/>
            <person name="Rodriguez F."/>
            <person name="Garrido J.L."/>
        </authorList>
    </citation>
    <scope>NUCLEOTIDE SEQUENCE [LARGE SCALE GENOMIC DNA]</scope>
    <source>
        <strain evidence="12 13">RCC1774</strain>
    </source>
</reference>
<evidence type="ECO:0000256" key="3">
    <source>
        <dbReference type="ARBA" id="ARBA00011245"/>
    </source>
</evidence>
<keyword evidence="10" id="KW-0963">Cytoplasm</keyword>
<dbReference type="InterPro" id="IPR012337">
    <property type="entry name" value="RNaseH-like_sf"/>
</dbReference>
<gene>
    <name evidence="12" type="primary">rnhA_2</name>
    <name evidence="10" type="synonym">rnhA</name>
    <name evidence="12" type="ORF">C1752_05017</name>
</gene>
<dbReference type="EMBL" id="PQWO01000015">
    <property type="protein sequence ID" value="PZD71654.1"/>
    <property type="molecule type" value="Genomic_DNA"/>
</dbReference>
<comment type="subunit">
    <text evidence="3 10">Monomer.</text>
</comment>
<dbReference type="GO" id="GO:0000287">
    <property type="term" value="F:magnesium ion binding"/>
    <property type="evidence" value="ECO:0007669"/>
    <property type="project" value="UniProtKB-UniRule"/>
</dbReference>
<proteinExistence type="inferred from homology"/>
<feature type="binding site" evidence="10">
    <location>
        <position position="74"/>
    </location>
    <ligand>
        <name>Mg(2+)</name>
        <dbReference type="ChEBI" id="CHEBI:18420"/>
        <label>1</label>
    </ligand>
</feature>
<feature type="binding site" evidence="10">
    <location>
        <position position="10"/>
    </location>
    <ligand>
        <name>Mg(2+)</name>
        <dbReference type="ChEBI" id="CHEBI:18420"/>
        <label>1</label>
    </ligand>
</feature>
<feature type="binding site" evidence="10">
    <location>
        <position position="49"/>
    </location>
    <ligand>
        <name>Mg(2+)</name>
        <dbReference type="ChEBI" id="CHEBI:18420"/>
        <label>1</label>
    </ligand>
</feature>
<dbReference type="InterPro" id="IPR050092">
    <property type="entry name" value="RNase_H"/>
</dbReference>
<evidence type="ECO:0000313" key="12">
    <source>
        <dbReference type="EMBL" id="PZD71654.1"/>
    </source>
</evidence>
<dbReference type="RefSeq" id="WP_110987826.1">
    <property type="nucleotide sequence ID" value="NZ_CAWNWM010000015.1"/>
</dbReference>
<organism evidence="12 13">
    <name type="scientific">Acaryochloris thomasi RCC1774</name>
    <dbReference type="NCBI Taxonomy" id="1764569"/>
    <lineage>
        <taxon>Bacteria</taxon>
        <taxon>Bacillati</taxon>
        <taxon>Cyanobacteriota</taxon>
        <taxon>Cyanophyceae</taxon>
        <taxon>Acaryochloridales</taxon>
        <taxon>Acaryochloridaceae</taxon>
        <taxon>Acaryochloris</taxon>
        <taxon>Acaryochloris thomasi</taxon>
    </lineage>
</organism>
<evidence type="ECO:0000313" key="13">
    <source>
        <dbReference type="Proteomes" id="UP000248857"/>
    </source>
</evidence>
<evidence type="ECO:0000259" key="11">
    <source>
        <dbReference type="PROSITE" id="PS50879"/>
    </source>
</evidence>
<keyword evidence="13" id="KW-1185">Reference proteome</keyword>
<evidence type="ECO:0000256" key="5">
    <source>
        <dbReference type="ARBA" id="ARBA00022722"/>
    </source>
</evidence>
<dbReference type="GO" id="GO:0005737">
    <property type="term" value="C:cytoplasm"/>
    <property type="evidence" value="ECO:0007669"/>
    <property type="project" value="UniProtKB-SubCell"/>
</dbReference>
<accession>A0A2W1JND4</accession>
<evidence type="ECO:0000256" key="7">
    <source>
        <dbReference type="ARBA" id="ARBA00022759"/>
    </source>
</evidence>
<dbReference type="SUPFAM" id="SSF53098">
    <property type="entry name" value="Ribonuclease H-like"/>
    <property type="match status" value="1"/>
</dbReference>
<evidence type="ECO:0000256" key="10">
    <source>
        <dbReference type="HAMAP-Rule" id="MF_00042"/>
    </source>
</evidence>
<keyword evidence="5 10" id="KW-0540">Nuclease</keyword>
<dbReference type="GO" id="GO:0003676">
    <property type="term" value="F:nucleic acid binding"/>
    <property type="evidence" value="ECO:0007669"/>
    <property type="project" value="InterPro"/>
</dbReference>
<dbReference type="OrthoDB" id="7845843at2"/>
<dbReference type="InterPro" id="IPR036397">
    <property type="entry name" value="RNaseH_sf"/>
</dbReference>
<name>A0A2W1JND4_9CYAN</name>
<evidence type="ECO:0000256" key="9">
    <source>
        <dbReference type="ARBA" id="ARBA00022842"/>
    </source>
</evidence>
<keyword evidence="6 10" id="KW-0479">Metal-binding</keyword>
<feature type="domain" description="RNase H type-1" evidence="11">
    <location>
        <begin position="1"/>
        <end position="145"/>
    </location>
</feature>
<comment type="similarity">
    <text evidence="2 10">Belongs to the RNase H family.</text>
</comment>
<dbReference type="NCBIfam" id="NF001236">
    <property type="entry name" value="PRK00203.1"/>
    <property type="match status" value="1"/>
</dbReference>
<dbReference type="PANTHER" id="PTHR10642:SF26">
    <property type="entry name" value="RIBONUCLEASE H1"/>
    <property type="match status" value="1"/>
</dbReference>
<evidence type="ECO:0000256" key="2">
    <source>
        <dbReference type="ARBA" id="ARBA00005300"/>
    </source>
</evidence>
<dbReference type="GO" id="GO:0004523">
    <property type="term" value="F:RNA-DNA hybrid ribonuclease activity"/>
    <property type="evidence" value="ECO:0007669"/>
    <property type="project" value="UniProtKB-UniRule"/>
</dbReference>
<evidence type="ECO:0000256" key="8">
    <source>
        <dbReference type="ARBA" id="ARBA00022801"/>
    </source>
</evidence>
<dbReference type="InterPro" id="IPR022892">
    <property type="entry name" value="RNaseHI"/>
</dbReference>
<dbReference type="EC" id="3.1.26.4" evidence="4 10"/>
<feature type="binding site" evidence="10">
    <location>
        <position position="10"/>
    </location>
    <ligand>
        <name>Mg(2+)</name>
        <dbReference type="ChEBI" id="CHEBI:18420"/>
        <label>2</label>
    </ligand>
</feature>
<evidence type="ECO:0000256" key="4">
    <source>
        <dbReference type="ARBA" id="ARBA00012180"/>
    </source>
</evidence>
<dbReference type="PANTHER" id="PTHR10642">
    <property type="entry name" value="RIBONUCLEASE H1"/>
    <property type="match status" value="1"/>
</dbReference>
<comment type="cofactor">
    <cofactor evidence="10">
        <name>Mg(2+)</name>
        <dbReference type="ChEBI" id="CHEBI:18420"/>
    </cofactor>
    <text evidence="10">Binds 1 Mg(2+) ion per subunit. May bind a second metal ion at a regulatory site, or after substrate binding.</text>
</comment>
<comment type="subcellular location">
    <subcellularLocation>
        <location evidence="10">Cytoplasm</location>
    </subcellularLocation>
</comment>